<protein>
    <recommendedName>
        <fullName evidence="6">Large ribosomal subunit protein mL43</fullName>
    </recommendedName>
</protein>
<dbReference type="Pfam" id="PF05047">
    <property type="entry name" value="L51_S25_CI-B8"/>
    <property type="match status" value="1"/>
</dbReference>
<feature type="domain" description="Ribosomal protein/NADH dehydrogenase" evidence="7">
    <location>
        <begin position="40"/>
        <end position="113"/>
    </location>
</feature>
<evidence type="ECO:0000256" key="3">
    <source>
        <dbReference type="ARBA" id="ARBA00022980"/>
    </source>
</evidence>
<organism evidence="8 9">
    <name type="scientific">Sphaerobolus stellatus (strain SS14)</name>
    <dbReference type="NCBI Taxonomy" id="990650"/>
    <lineage>
        <taxon>Eukaryota</taxon>
        <taxon>Fungi</taxon>
        <taxon>Dikarya</taxon>
        <taxon>Basidiomycota</taxon>
        <taxon>Agaricomycotina</taxon>
        <taxon>Agaricomycetes</taxon>
        <taxon>Phallomycetidae</taxon>
        <taxon>Geastrales</taxon>
        <taxon>Sphaerobolaceae</taxon>
        <taxon>Sphaerobolus</taxon>
    </lineage>
</organism>
<evidence type="ECO:0000256" key="2">
    <source>
        <dbReference type="ARBA" id="ARBA00006073"/>
    </source>
</evidence>
<dbReference type="AlphaFoldDB" id="A0A0C9W294"/>
<dbReference type="OrthoDB" id="88at2759"/>
<keyword evidence="4" id="KW-0496">Mitochondrion</keyword>
<dbReference type="PANTHER" id="PTHR21396:SF2">
    <property type="entry name" value="LARGE RIBOSOMAL SUBUNIT PROTEIN ML43"/>
    <property type="match status" value="1"/>
</dbReference>
<evidence type="ECO:0000256" key="4">
    <source>
        <dbReference type="ARBA" id="ARBA00023128"/>
    </source>
</evidence>
<keyword evidence="5" id="KW-0687">Ribonucleoprotein</keyword>
<dbReference type="PANTHER" id="PTHR21396">
    <property type="entry name" value="39S RIBOSOMAL PROTEIN L43"/>
    <property type="match status" value="1"/>
</dbReference>
<gene>
    <name evidence="8" type="ORF">M422DRAFT_166701</name>
</gene>
<evidence type="ECO:0000259" key="7">
    <source>
        <dbReference type="SMART" id="SM00916"/>
    </source>
</evidence>
<dbReference type="SMART" id="SM00916">
    <property type="entry name" value="L51_S25_CI-B8"/>
    <property type="match status" value="1"/>
</dbReference>
<sequence length="147" mass="16700">MSRLPPTTLHILRGSLKSKPSNGHAAFIPQIRKLVLEYCDHWPSSENTRTFLRNHIEDLARAHPHVEVVVKQRPFQQPIARGFYLNGRDKVIPLNGFEVTGVKQKVQLLLDSSGAKIKPLKHRTVESATENPRGIWSGLHVEETFKI</sequence>
<dbReference type="GO" id="GO:0032543">
    <property type="term" value="P:mitochondrial translation"/>
    <property type="evidence" value="ECO:0007669"/>
    <property type="project" value="InterPro"/>
</dbReference>
<proteinExistence type="inferred from homology"/>
<evidence type="ECO:0000256" key="6">
    <source>
        <dbReference type="ARBA" id="ARBA00035188"/>
    </source>
</evidence>
<dbReference type="HOGENOM" id="CLU_117700_1_0_1"/>
<evidence type="ECO:0000256" key="1">
    <source>
        <dbReference type="ARBA" id="ARBA00004173"/>
    </source>
</evidence>
<dbReference type="EMBL" id="KN837111">
    <property type="protein sequence ID" value="KIJ45730.1"/>
    <property type="molecule type" value="Genomic_DNA"/>
</dbReference>
<dbReference type="InterPro" id="IPR036249">
    <property type="entry name" value="Thioredoxin-like_sf"/>
</dbReference>
<comment type="subcellular location">
    <subcellularLocation>
        <location evidence="1">Mitochondrion</location>
    </subcellularLocation>
</comment>
<dbReference type="SUPFAM" id="SSF52833">
    <property type="entry name" value="Thioredoxin-like"/>
    <property type="match status" value="1"/>
</dbReference>
<dbReference type="GO" id="GO:0003735">
    <property type="term" value="F:structural constituent of ribosome"/>
    <property type="evidence" value="ECO:0007669"/>
    <property type="project" value="InterPro"/>
</dbReference>
<dbReference type="InterPro" id="IPR039927">
    <property type="entry name" value="Ribosomal_mL43"/>
</dbReference>
<evidence type="ECO:0000256" key="5">
    <source>
        <dbReference type="ARBA" id="ARBA00023274"/>
    </source>
</evidence>
<comment type="similarity">
    <text evidence="2">Belongs to the mitochondrion-specific ribosomal protein mL43 family.</text>
</comment>
<dbReference type="InterPro" id="IPR007741">
    <property type="entry name" value="Ribosomal_mL43/mS25/NADH_DH"/>
</dbReference>
<accession>A0A0C9W294</accession>
<dbReference type="Gene3D" id="3.40.30.10">
    <property type="entry name" value="Glutaredoxin"/>
    <property type="match status" value="1"/>
</dbReference>
<keyword evidence="3" id="KW-0689">Ribosomal protein</keyword>
<dbReference type="Proteomes" id="UP000054279">
    <property type="component" value="Unassembled WGS sequence"/>
</dbReference>
<dbReference type="GO" id="GO:0005762">
    <property type="term" value="C:mitochondrial large ribosomal subunit"/>
    <property type="evidence" value="ECO:0007669"/>
    <property type="project" value="TreeGrafter"/>
</dbReference>
<name>A0A0C9W294_SPHS4</name>
<evidence type="ECO:0000313" key="8">
    <source>
        <dbReference type="EMBL" id="KIJ45730.1"/>
    </source>
</evidence>
<evidence type="ECO:0000313" key="9">
    <source>
        <dbReference type="Proteomes" id="UP000054279"/>
    </source>
</evidence>
<reference evidence="8 9" key="1">
    <citation type="submission" date="2014-06" db="EMBL/GenBank/DDBJ databases">
        <title>Evolutionary Origins and Diversification of the Mycorrhizal Mutualists.</title>
        <authorList>
            <consortium name="DOE Joint Genome Institute"/>
            <consortium name="Mycorrhizal Genomics Consortium"/>
            <person name="Kohler A."/>
            <person name="Kuo A."/>
            <person name="Nagy L.G."/>
            <person name="Floudas D."/>
            <person name="Copeland A."/>
            <person name="Barry K.W."/>
            <person name="Cichocki N."/>
            <person name="Veneault-Fourrey C."/>
            <person name="LaButti K."/>
            <person name="Lindquist E.A."/>
            <person name="Lipzen A."/>
            <person name="Lundell T."/>
            <person name="Morin E."/>
            <person name="Murat C."/>
            <person name="Riley R."/>
            <person name="Ohm R."/>
            <person name="Sun H."/>
            <person name="Tunlid A."/>
            <person name="Henrissat B."/>
            <person name="Grigoriev I.V."/>
            <person name="Hibbett D.S."/>
            <person name="Martin F."/>
        </authorList>
    </citation>
    <scope>NUCLEOTIDE SEQUENCE [LARGE SCALE GENOMIC DNA]</scope>
    <source>
        <strain evidence="8 9">SS14</strain>
    </source>
</reference>
<keyword evidence="9" id="KW-1185">Reference proteome</keyword>